<dbReference type="AlphaFoldDB" id="A0A512IKR4"/>
<proteinExistence type="predicted"/>
<accession>A0A512IKR4</accession>
<evidence type="ECO:0008006" key="3">
    <source>
        <dbReference type="Google" id="ProtNLM"/>
    </source>
</evidence>
<organism evidence="1 2">
    <name type="scientific">Methylobacterium haplocladii</name>
    <dbReference type="NCBI Taxonomy" id="1176176"/>
    <lineage>
        <taxon>Bacteria</taxon>
        <taxon>Pseudomonadati</taxon>
        <taxon>Pseudomonadota</taxon>
        <taxon>Alphaproteobacteria</taxon>
        <taxon>Hyphomicrobiales</taxon>
        <taxon>Methylobacteriaceae</taxon>
        <taxon>Methylobacterium</taxon>
    </lineage>
</organism>
<protein>
    <recommendedName>
        <fullName evidence="3">DUF3168 domain-containing protein</fullName>
    </recommendedName>
</protein>
<evidence type="ECO:0000313" key="1">
    <source>
        <dbReference type="EMBL" id="GEO98323.1"/>
    </source>
</evidence>
<dbReference type="EMBL" id="BJZT01000006">
    <property type="protein sequence ID" value="GEO98323.1"/>
    <property type="molecule type" value="Genomic_DNA"/>
</dbReference>
<keyword evidence="2" id="KW-1185">Reference proteome</keyword>
<dbReference type="Pfam" id="PF11367">
    <property type="entry name" value="Tail_completion_gp17"/>
    <property type="match status" value="1"/>
</dbReference>
<dbReference type="Gene3D" id="3.30.2000.30">
    <property type="match status" value="1"/>
</dbReference>
<dbReference type="OrthoDB" id="7630456at2"/>
<dbReference type="Proteomes" id="UP000321258">
    <property type="component" value="Unassembled WGS sequence"/>
</dbReference>
<dbReference type="InterPro" id="IPR053745">
    <property type="entry name" value="Viral_Tail_Comp_sf"/>
</dbReference>
<comment type="caution">
    <text evidence="1">The sequence shown here is derived from an EMBL/GenBank/DDBJ whole genome shotgun (WGS) entry which is preliminary data.</text>
</comment>
<dbReference type="InterPro" id="IPR021508">
    <property type="entry name" value="Gp17-like"/>
</dbReference>
<sequence length="137" mass="14254">MSPLLAMRAAILGRLRGDAGLAASMGGAVRLYDEPPATAVPVYAVFGNGEARDDSVDGARRHLHTLALVIFGRPRSTRSALDATERIAALLDDAALTLSGHALITLRVESIAAHRDARSGETQATLTLKAVTEVVGG</sequence>
<dbReference type="RefSeq" id="WP_147076607.1">
    <property type="nucleotide sequence ID" value="NZ_BJZT01000006.1"/>
</dbReference>
<reference evidence="1 2" key="1">
    <citation type="submission" date="2019-07" db="EMBL/GenBank/DDBJ databases">
        <title>Whole genome shotgun sequence of Methylobacterium haplocladii NBRC 107714.</title>
        <authorList>
            <person name="Hosoyama A."/>
            <person name="Uohara A."/>
            <person name="Ohji S."/>
            <person name="Ichikawa N."/>
        </authorList>
    </citation>
    <scope>NUCLEOTIDE SEQUENCE [LARGE SCALE GENOMIC DNA]</scope>
    <source>
        <strain evidence="1 2">NBRC 107714</strain>
    </source>
</reference>
<gene>
    <name evidence="1" type="ORF">MHA02_07110</name>
</gene>
<evidence type="ECO:0000313" key="2">
    <source>
        <dbReference type="Proteomes" id="UP000321258"/>
    </source>
</evidence>
<name>A0A512IKR4_9HYPH</name>